<evidence type="ECO:0000259" key="4">
    <source>
        <dbReference type="Pfam" id="PF14392"/>
    </source>
</evidence>
<feature type="domain" description="DUF4283" evidence="3">
    <location>
        <begin position="138"/>
        <end position="219"/>
    </location>
</feature>
<sequence length="374" mass="42719">MAILCAIKEIVSSWVISFLRILFLVPFVTGFDGCAGVVVQFFYPNCLAVISTLWISPLRDAELEVDMQGDSYLYRSLDPFYSLISLSISSAIGFPFRFYNVLVKMADNLRRAVQDINLRADDVPIAIPADVVANAVAENRFILMGRPVMPRRQNLRSIIASMPRVWGQSGLVHGRIVGGNQFQFIFPSEESLVTVLRRGPWAFNDRLLVLQRWYPLENPPLINFIPFWVQIRGIPFQFLNREVISHIGRSIGNLLEVDYDGEAAARVEFVRVQISWDILLPLRFQRQFQFQVGINTLLRFRYERLRGFCEVCGMMTHDTGACVLQNGGGEPFPDEDDDDEEMPPPPVNRNPELMQMTILLRSLEVLRSSKDTRI</sequence>
<organism evidence="5 6">
    <name type="scientific">Capsella rubella</name>
    <dbReference type="NCBI Taxonomy" id="81985"/>
    <lineage>
        <taxon>Eukaryota</taxon>
        <taxon>Viridiplantae</taxon>
        <taxon>Streptophyta</taxon>
        <taxon>Embryophyta</taxon>
        <taxon>Tracheophyta</taxon>
        <taxon>Spermatophyta</taxon>
        <taxon>Magnoliopsida</taxon>
        <taxon>eudicotyledons</taxon>
        <taxon>Gunneridae</taxon>
        <taxon>Pentapetalae</taxon>
        <taxon>rosids</taxon>
        <taxon>malvids</taxon>
        <taxon>Brassicales</taxon>
        <taxon>Brassicaceae</taxon>
        <taxon>Camelineae</taxon>
        <taxon>Capsella</taxon>
    </lineage>
</organism>
<dbReference type="InterPro" id="IPR025836">
    <property type="entry name" value="Zn_knuckle_CX2CX4HX4C"/>
</dbReference>
<protein>
    <recommendedName>
        <fullName evidence="7">DUF4283 domain-containing protein</fullName>
    </recommendedName>
</protein>
<feature type="compositionally biased region" description="Acidic residues" evidence="1">
    <location>
        <begin position="332"/>
        <end position="342"/>
    </location>
</feature>
<dbReference type="STRING" id="81985.R0IIL1"/>
<proteinExistence type="predicted"/>
<keyword evidence="2" id="KW-0472">Membrane</keyword>
<evidence type="ECO:0000313" key="6">
    <source>
        <dbReference type="Proteomes" id="UP000029121"/>
    </source>
</evidence>
<dbReference type="InterPro" id="IPR040256">
    <property type="entry name" value="At4g02000-like"/>
</dbReference>
<name>R0IIL1_9BRAS</name>
<keyword evidence="2" id="KW-0812">Transmembrane</keyword>
<reference evidence="6" key="1">
    <citation type="journal article" date="2013" name="Nat. Genet.">
        <title>The Capsella rubella genome and the genomic consequences of rapid mating system evolution.</title>
        <authorList>
            <person name="Slotte T."/>
            <person name="Hazzouri K.M."/>
            <person name="Agren J.A."/>
            <person name="Koenig D."/>
            <person name="Maumus F."/>
            <person name="Guo Y.L."/>
            <person name="Steige K."/>
            <person name="Platts A.E."/>
            <person name="Escobar J.S."/>
            <person name="Newman L.K."/>
            <person name="Wang W."/>
            <person name="Mandakova T."/>
            <person name="Vello E."/>
            <person name="Smith L.M."/>
            <person name="Henz S.R."/>
            <person name="Steffen J."/>
            <person name="Takuno S."/>
            <person name="Brandvain Y."/>
            <person name="Coop G."/>
            <person name="Andolfatto P."/>
            <person name="Hu T.T."/>
            <person name="Blanchette M."/>
            <person name="Clark R.M."/>
            <person name="Quesneville H."/>
            <person name="Nordborg M."/>
            <person name="Gaut B.S."/>
            <person name="Lysak M.A."/>
            <person name="Jenkins J."/>
            <person name="Grimwood J."/>
            <person name="Chapman J."/>
            <person name="Prochnik S."/>
            <person name="Shu S."/>
            <person name="Rokhsar D."/>
            <person name="Schmutz J."/>
            <person name="Weigel D."/>
            <person name="Wright S.I."/>
        </authorList>
    </citation>
    <scope>NUCLEOTIDE SEQUENCE [LARGE SCALE GENOMIC DNA]</scope>
    <source>
        <strain evidence="6">cv. Monte Gargano</strain>
    </source>
</reference>
<dbReference type="AlphaFoldDB" id="R0IIL1"/>
<dbReference type="eggNOG" id="KOG1075">
    <property type="taxonomic scope" value="Eukaryota"/>
</dbReference>
<dbReference type="PANTHER" id="PTHR31286:SF162">
    <property type="entry name" value="DUF4283 DOMAIN-CONTAINING PROTEIN-RELATED"/>
    <property type="match status" value="1"/>
</dbReference>
<feature type="domain" description="Zinc knuckle CX2CX4HX4C" evidence="4">
    <location>
        <begin position="276"/>
        <end position="322"/>
    </location>
</feature>
<evidence type="ECO:0000313" key="5">
    <source>
        <dbReference type="EMBL" id="EOA36728.1"/>
    </source>
</evidence>
<dbReference type="Proteomes" id="UP000029121">
    <property type="component" value="Unassembled WGS sequence"/>
</dbReference>
<dbReference type="Pfam" id="PF14392">
    <property type="entry name" value="zf-CCHC_4"/>
    <property type="match status" value="1"/>
</dbReference>
<gene>
    <name evidence="5" type="ORF">CARUB_v10012496mg</name>
</gene>
<keyword evidence="6" id="KW-1185">Reference proteome</keyword>
<accession>R0IIL1</accession>
<dbReference type="EMBL" id="KB870805">
    <property type="protein sequence ID" value="EOA36728.1"/>
    <property type="molecule type" value="Genomic_DNA"/>
</dbReference>
<evidence type="ECO:0008006" key="7">
    <source>
        <dbReference type="Google" id="ProtNLM"/>
    </source>
</evidence>
<evidence type="ECO:0000259" key="3">
    <source>
        <dbReference type="Pfam" id="PF14111"/>
    </source>
</evidence>
<evidence type="ECO:0000256" key="2">
    <source>
        <dbReference type="SAM" id="Phobius"/>
    </source>
</evidence>
<keyword evidence="2" id="KW-1133">Transmembrane helix</keyword>
<dbReference type="PANTHER" id="PTHR31286">
    <property type="entry name" value="GLYCINE-RICH CELL WALL STRUCTURAL PROTEIN 1.8-LIKE"/>
    <property type="match status" value="1"/>
</dbReference>
<dbReference type="Pfam" id="PF14111">
    <property type="entry name" value="DUF4283"/>
    <property type="match status" value="1"/>
</dbReference>
<feature type="transmembrane region" description="Helical" evidence="2">
    <location>
        <begin position="80"/>
        <end position="102"/>
    </location>
</feature>
<evidence type="ECO:0000256" key="1">
    <source>
        <dbReference type="SAM" id="MobiDB-lite"/>
    </source>
</evidence>
<feature type="region of interest" description="Disordered" evidence="1">
    <location>
        <begin position="325"/>
        <end position="351"/>
    </location>
</feature>
<feature type="transmembrane region" description="Helical" evidence="2">
    <location>
        <begin position="21"/>
        <end position="43"/>
    </location>
</feature>
<dbReference type="InterPro" id="IPR025558">
    <property type="entry name" value="DUF4283"/>
</dbReference>